<gene>
    <name evidence="3" type="ORF">SAMN05421770_107200</name>
</gene>
<dbReference type="Proteomes" id="UP000198356">
    <property type="component" value="Unassembled WGS sequence"/>
</dbReference>
<dbReference type="AlphaFoldDB" id="A0A239LQP0"/>
<protein>
    <submittedName>
        <fullName evidence="3">Uncharacterized protein</fullName>
    </submittedName>
</protein>
<reference evidence="3 4" key="1">
    <citation type="submission" date="2017-06" db="EMBL/GenBank/DDBJ databases">
        <authorList>
            <person name="Kim H.J."/>
            <person name="Triplett B.A."/>
        </authorList>
    </citation>
    <scope>NUCLEOTIDE SEQUENCE [LARGE SCALE GENOMIC DNA]</scope>
    <source>
        <strain evidence="3 4">DSM 18704</strain>
    </source>
</reference>
<keyword evidence="2" id="KW-0812">Transmembrane</keyword>
<evidence type="ECO:0000313" key="3">
    <source>
        <dbReference type="EMBL" id="SNT32600.1"/>
    </source>
</evidence>
<sequence length="360" mass="40755">MWSYFKLLFSKHYWRLLFRPHTWRETGLALRRAHKDKRARKQLRLALTLIFTPVICLFYLLYLVSLVARGGVLVVLAIAVVAGGVALWRSRGEKDATPPSLLESPAPVEPDRPIPPETLRGLGELALLHAILANRAGSESYLATKTLPEGWEVTTRRNHVALLRQHGLWERLGGEERDLLLLPDGHWPPGMVDRVALLLEPLRVLRWTLRIDDFLPTIGSTLRLDYQQARSLLDAPELALNASRVIAFDHLRVARQAANAYFQRCAAEGVRRGYFEAESEENAAWSHNFSASMEGKESDDLLLGTTIVARADEGTIRYATLLSLRRLRFVDWLVAVLRGELALEEELRVLEPKRAEVAVE</sequence>
<evidence type="ECO:0000256" key="1">
    <source>
        <dbReference type="SAM" id="MobiDB-lite"/>
    </source>
</evidence>
<feature type="region of interest" description="Disordered" evidence="1">
    <location>
        <begin position="94"/>
        <end position="113"/>
    </location>
</feature>
<keyword evidence="2" id="KW-0472">Membrane</keyword>
<proteinExistence type="predicted"/>
<keyword evidence="4" id="KW-1185">Reference proteome</keyword>
<accession>A0A239LQP0</accession>
<dbReference type="RefSeq" id="WP_089409808.1">
    <property type="nucleotide sequence ID" value="NZ_FZOU01000007.1"/>
</dbReference>
<evidence type="ECO:0000313" key="4">
    <source>
        <dbReference type="Proteomes" id="UP000198356"/>
    </source>
</evidence>
<organism evidence="3 4">
    <name type="scientific">Granulicella rosea</name>
    <dbReference type="NCBI Taxonomy" id="474952"/>
    <lineage>
        <taxon>Bacteria</taxon>
        <taxon>Pseudomonadati</taxon>
        <taxon>Acidobacteriota</taxon>
        <taxon>Terriglobia</taxon>
        <taxon>Terriglobales</taxon>
        <taxon>Acidobacteriaceae</taxon>
        <taxon>Granulicella</taxon>
    </lineage>
</organism>
<keyword evidence="2" id="KW-1133">Transmembrane helix</keyword>
<name>A0A239LQP0_9BACT</name>
<dbReference type="EMBL" id="FZOU01000007">
    <property type="protein sequence ID" value="SNT32600.1"/>
    <property type="molecule type" value="Genomic_DNA"/>
</dbReference>
<feature type="transmembrane region" description="Helical" evidence="2">
    <location>
        <begin position="45"/>
        <end position="64"/>
    </location>
</feature>
<feature type="transmembrane region" description="Helical" evidence="2">
    <location>
        <begin position="70"/>
        <end position="88"/>
    </location>
</feature>
<dbReference type="OrthoDB" id="118529at2"/>
<evidence type="ECO:0000256" key="2">
    <source>
        <dbReference type="SAM" id="Phobius"/>
    </source>
</evidence>